<proteinExistence type="predicted"/>
<evidence type="ECO:0000313" key="3">
    <source>
        <dbReference type="Proteomes" id="UP000466514"/>
    </source>
</evidence>
<organism evidence="2 3">
    <name type="scientific">Mycolicibacterium psychrotolerans</name>
    <dbReference type="NCBI Taxonomy" id="216929"/>
    <lineage>
        <taxon>Bacteria</taxon>
        <taxon>Bacillati</taxon>
        <taxon>Actinomycetota</taxon>
        <taxon>Actinomycetes</taxon>
        <taxon>Mycobacteriales</taxon>
        <taxon>Mycobacteriaceae</taxon>
        <taxon>Mycolicibacterium</taxon>
    </lineage>
</organism>
<protein>
    <recommendedName>
        <fullName evidence="1">DUF1990 domain-containing protein</fullName>
    </recommendedName>
</protein>
<dbReference type="PIRSF" id="PIRSF010260">
    <property type="entry name" value="UCP010260"/>
    <property type="match status" value="1"/>
</dbReference>
<dbReference type="Pfam" id="PF09348">
    <property type="entry name" value="DUF1990"/>
    <property type="match status" value="1"/>
</dbReference>
<dbReference type="PANTHER" id="PTHR34202:SF1">
    <property type="entry name" value="UPF0548 PROTEIN"/>
    <property type="match status" value="1"/>
</dbReference>
<reference evidence="2 3" key="1">
    <citation type="journal article" date="2019" name="Emerg. Microbes Infect.">
        <title>Comprehensive subspecies identification of 175 nontuberculous mycobacteria species based on 7547 genomic profiles.</title>
        <authorList>
            <person name="Matsumoto Y."/>
            <person name="Kinjo T."/>
            <person name="Motooka D."/>
            <person name="Nabeya D."/>
            <person name="Jung N."/>
            <person name="Uechi K."/>
            <person name="Horii T."/>
            <person name="Iida T."/>
            <person name="Fujita J."/>
            <person name="Nakamura S."/>
        </authorList>
    </citation>
    <scope>NUCLEOTIDE SEQUENCE [LARGE SCALE GENOMIC DNA]</scope>
    <source>
        <strain evidence="2 3">JCM 13323</strain>
    </source>
</reference>
<dbReference type="PANTHER" id="PTHR34202">
    <property type="entry name" value="UPF0548 PROTEIN"/>
    <property type="match status" value="1"/>
</dbReference>
<dbReference type="Proteomes" id="UP000466514">
    <property type="component" value="Chromosome"/>
</dbReference>
<dbReference type="KEGG" id="mpsc:MPSYJ_41430"/>
<sequence length="165" mass="17820">MKLSDLSGRPLTYAEVGATAGSPPPGYRFLRKTSVIGRGRARFEQAAEEGMRFGMLRGAGVRVEATTPTAEIGTDVLGHLGPVPAPCRVVYVVDEPDRRGFAYGTLAGHTVRGEELFLVRYEAATSEVVAEVAAFSRPATWWSRLGSPVTSVLQRLIAARYLRAL</sequence>
<dbReference type="AlphaFoldDB" id="A0A7I7MFN1"/>
<accession>A0A7I7MFN1</accession>
<gene>
    <name evidence="2" type="ORF">MPSYJ_41430</name>
</gene>
<keyword evidence="3" id="KW-1185">Reference proteome</keyword>
<evidence type="ECO:0000313" key="2">
    <source>
        <dbReference type="EMBL" id="BBX70682.1"/>
    </source>
</evidence>
<feature type="domain" description="DUF1990" evidence="1">
    <location>
        <begin position="12"/>
        <end position="164"/>
    </location>
</feature>
<dbReference type="InterPro" id="IPR018960">
    <property type="entry name" value="DUF1990"/>
</dbReference>
<dbReference type="EMBL" id="AP022574">
    <property type="protein sequence ID" value="BBX70682.1"/>
    <property type="molecule type" value="Genomic_DNA"/>
</dbReference>
<dbReference type="InterPro" id="IPR014457">
    <property type="entry name" value="UCP010260"/>
</dbReference>
<evidence type="ECO:0000259" key="1">
    <source>
        <dbReference type="Pfam" id="PF09348"/>
    </source>
</evidence>
<dbReference type="RefSeq" id="WP_163724150.1">
    <property type="nucleotide sequence ID" value="NZ_AP022574.1"/>
</dbReference>
<name>A0A7I7MFN1_9MYCO</name>